<dbReference type="EMBL" id="LAZR01001388">
    <property type="protein sequence ID" value="KKN45469.1"/>
    <property type="molecule type" value="Genomic_DNA"/>
</dbReference>
<dbReference type="AlphaFoldDB" id="A0A0F9QSN3"/>
<organism evidence="2">
    <name type="scientific">marine sediment metagenome</name>
    <dbReference type="NCBI Taxonomy" id="412755"/>
    <lineage>
        <taxon>unclassified sequences</taxon>
        <taxon>metagenomes</taxon>
        <taxon>ecological metagenomes</taxon>
    </lineage>
</organism>
<evidence type="ECO:0000313" key="2">
    <source>
        <dbReference type="EMBL" id="KKN45469.1"/>
    </source>
</evidence>
<protein>
    <recommendedName>
        <fullName evidence="1">N-acetyltransferase domain-containing protein</fullName>
    </recommendedName>
</protein>
<feature type="domain" description="N-acetyltransferase" evidence="1">
    <location>
        <begin position="2"/>
        <end position="162"/>
    </location>
</feature>
<dbReference type="GO" id="GO:0016747">
    <property type="term" value="F:acyltransferase activity, transferring groups other than amino-acyl groups"/>
    <property type="evidence" value="ECO:0007669"/>
    <property type="project" value="InterPro"/>
</dbReference>
<accession>A0A0F9QSN3</accession>
<gene>
    <name evidence="2" type="ORF">LCGC14_0682830</name>
</gene>
<dbReference type="Gene3D" id="3.40.630.30">
    <property type="match status" value="1"/>
</dbReference>
<dbReference type="InterPro" id="IPR000182">
    <property type="entry name" value="GNAT_dom"/>
</dbReference>
<proteinExistence type="predicted"/>
<dbReference type="Pfam" id="PF00583">
    <property type="entry name" value="Acetyltransf_1"/>
    <property type="match status" value="1"/>
</dbReference>
<reference evidence="2" key="1">
    <citation type="journal article" date="2015" name="Nature">
        <title>Complex archaea that bridge the gap between prokaryotes and eukaryotes.</title>
        <authorList>
            <person name="Spang A."/>
            <person name="Saw J.H."/>
            <person name="Jorgensen S.L."/>
            <person name="Zaremba-Niedzwiedzka K."/>
            <person name="Martijn J."/>
            <person name="Lind A.E."/>
            <person name="van Eijk R."/>
            <person name="Schleper C."/>
            <person name="Guy L."/>
            <person name="Ettema T.J."/>
        </authorList>
    </citation>
    <scope>NUCLEOTIDE SEQUENCE</scope>
</reference>
<dbReference type="InterPro" id="IPR016181">
    <property type="entry name" value="Acyl_CoA_acyltransferase"/>
</dbReference>
<comment type="caution">
    <text evidence="2">The sequence shown here is derived from an EMBL/GenBank/DDBJ whole genome shotgun (WGS) entry which is preliminary data.</text>
</comment>
<dbReference type="PROSITE" id="PS51186">
    <property type="entry name" value="GNAT"/>
    <property type="match status" value="1"/>
</dbReference>
<sequence>MIVVRPALSLDAPDMAQLLNKIIAIGGTTALVRPVTAQDLKDWMASAADKSAWHVALDDAAGGVVGFQWISPHPKLPPVACDIASFVQVGRTGLGIGSALFDATAKAAERLGYIWINATIRGDNNGGLTYYQSRGFRDWHIDENVELETGQIVTKISKRYDI</sequence>
<evidence type="ECO:0000259" key="1">
    <source>
        <dbReference type="PROSITE" id="PS51186"/>
    </source>
</evidence>
<dbReference type="SUPFAM" id="SSF55729">
    <property type="entry name" value="Acyl-CoA N-acyltransferases (Nat)"/>
    <property type="match status" value="1"/>
</dbReference>
<name>A0A0F9QSN3_9ZZZZ</name>